<feature type="region of interest" description="Disordered" evidence="1">
    <location>
        <begin position="1"/>
        <end position="27"/>
    </location>
</feature>
<evidence type="ECO:0000256" key="1">
    <source>
        <dbReference type="SAM" id="MobiDB-lite"/>
    </source>
</evidence>
<protein>
    <submittedName>
        <fullName evidence="2">Uncharacterized protein</fullName>
    </submittedName>
</protein>
<gene>
    <name evidence="2" type="ORF">FFWV33_14240</name>
</gene>
<proteinExistence type="predicted"/>
<reference evidence="2 3" key="1">
    <citation type="submission" date="2017-04" db="EMBL/GenBank/DDBJ databases">
        <title>Compelte genome sequence of WV33.</title>
        <authorList>
            <person name="Lee P.C."/>
        </authorList>
    </citation>
    <scope>NUCLEOTIDE SEQUENCE [LARGE SCALE GENOMIC DNA]</scope>
    <source>
        <strain evidence="2 3">WV33</strain>
    </source>
</reference>
<name>A0A2S1LFS4_9FLAO</name>
<dbReference type="EMBL" id="CP020918">
    <property type="protein sequence ID" value="AWG22603.1"/>
    <property type="molecule type" value="Genomic_DNA"/>
</dbReference>
<accession>A0A2S1LFS4</accession>
<dbReference type="KEGG" id="ffa:FFWV33_14240"/>
<keyword evidence="3" id="KW-1185">Reference proteome</keyword>
<dbReference type="AlphaFoldDB" id="A0A2S1LFS4"/>
<evidence type="ECO:0000313" key="3">
    <source>
        <dbReference type="Proteomes" id="UP000244527"/>
    </source>
</evidence>
<dbReference type="Proteomes" id="UP000244527">
    <property type="component" value="Chromosome"/>
</dbReference>
<sequence>MQFPPLSAQDSNEKPAKEEPIKNNPYNSDRRKLVVGVCFLGDDCGLVVDSLTWQPNVIYA</sequence>
<feature type="compositionally biased region" description="Basic and acidic residues" evidence="1">
    <location>
        <begin position="11"/>
        <end position="21"/>
    </location>
</feature>
<evidence type="ECO:0000313" key="2">
    <source>
        <dbReference type="EMBL" id="AWG22603.1"/>
    </source>
</evidence>
<organism evidence="2 3">
    <name type="scientific">Flavobacterium faecale</name>
    <dbReference type="NCBI Taxonomy" id="1355330"/>
    <lineage>
        <taxon>Bacteria</taxon>
        <taxon>Pseudomonadati</taxon>
        <taxon>Bacteroidota</taxon>
        <taxon>Flavobacteriia</taxon>
        <taxon>Flavobacteriales</taxon>
        <taxon>Flavobacteriaceae</taxon>
        <taxon>Flavobacterium</taxon>
    </lineage>
</organism>